<dbReference type="AlphaFoldDB" id="A0AAV7G437"/>
<dbReference type="GO" id="GO:0017116">
    <property type="term" value="F:single-stranded DNA helicase activity"/>
    <property type="evidence" value="ECO:0007669"/>
    <property type="project" value="TreeGrafter"/>
</dbReference>
<evidence type="ECO:0000313" key="4">
    <source>
        <dbReference type="EMBL" id="KAH0450500.1"/>
    </source>
</evidence>
<protein>
    <recommendedName>
        <fullName evidence="3">MCM C-terminal AAA(+) ATPase domain-containing protein</fullName>
    </recommendedName>
</protein>
<dbReference type="Proteomes" id="UP000775213">
    <property type="component" value="Unassembled WGS sequence"/>
</dbReference>
<keyword evidence="1" id="KW-0547">Nucleotide-binding</keyword>
<comment type="caution">
    <text evidence="4">The sequence shown here is derived from an EMBL/GenBank/DDBJ whole genome shotgun (WGS) entry which is preliminary data.</text>
</comment>
<evidence type="ECO:0000313" key="5">
    <source>
        <dbReference type="Proteomes" id="UP000775213"/>
    </source>
</evidence>
<keyword evidence="5" id="KW-1185">Reference proteome</keyword>
<dbReference type="Gene3D" id="3.40.50.300">
    <property type="entry name" value="P-loop containing nucleotide triphosphate hydrolases"/>
    <property type="match status" value="1"/>
</dbReference>
<dbReference type="InterPro" id="IPR027417">
    <property type="entry name" value="P-loop_NTPase"/>
</dbReference>
<evidence type="ECO:0000256" key="2">
    <source>
        <dbReference type="ARBA" id="ARBA00022840"/>
    </source>
</evidence>
<dbReference type="Pfam" id="PF00493">
    <property type="entry name" value="MCM"/>
    <property type="match status" value="1"/>
</dbReference>
<gene>
    <name evidence="4" type="ORF">IEQ34_021192</name>
</gene>
<dbReference type="GO" id="GO:0003697">
    <property type="term" value="F:single-stranded DNA binding"/>
    <property type="evidence" value="ECO:0007669"/>
    <property type="project" value="TreeGrafter"/>
</dbReference>
<dbReference type="GO" id="GO:0006271">
    <property type="term" value="P:DNA strand elongation involved in DNA replication"/>
    <property type="evidence" value="ECO:0007669"/>
    <property type="project" value="TreeGrafter"/>
</dbReference>
<dbReference type="PANTHER" id="PTHR11630:SF26">
    <property type="entry name" value="DNA REPLICATION LICENSING FACTOR MCM7"/>
    <property type="match status" value="1"/>
</dbReference>
<sequence>MEQQIVSIVKAGITTSLNAGTTVLAVVNHARGRYDLRQSLVENCLLLGYIQAAQPLAHTSDGLLGQLTLDLG</sequence>
<dbReference type="GO" id="GO:0005524">
    <property type="term" value="F:ATP binding"/>
    <property type="evidence" value="ECO:0007669"/>
    <property type="project" value="UniProtKB-KW"/>
</dbReference>
<dbReference type="GO" id="GO:0042555">
    <property type="term" value="C:MCM complex"/>
    <property type="evidence" value="ECO:0007669"/>
    <property type="project" value="TreeGrafter"/>
</dbReference>
<evidence type="ECO:0000259" key="3">
    <source>
        <dbReference type="PROSITE" id="PS50051"/>
    </source>
</evidence>
<name>A0AAV7G437_DENCH</name>
<dbReference type="InterPro" id="IPR031327">
    <property type="entry name" value="MCM"/>
</dbReference>
<dbReference type="GO" id="GO:0006270">
    <property type="term" value="P:DNA replication initiation"/>
    <property type="evidence" value="ECO:0007669"/>
    <property type="project" value="TreeGrafter"/>
</dbReference>
<proteinExistence type="predicted"/>
<feature type="domain" description="MCM C-terminal AAA(+) ATPase" evidence="3">
    <location>
        <begin position="1"/>
        <end position="43"/>
    </location>
</feature>
<keyword evidence="2" id="KW-0067">ATP-binding</keyword>
<dbReference type="PANTHER" id="PTHR11630">
    <property type="entry name" value="DNA REPLICATION LICENSING FACTOR MCM FAMILY MEMBER"/>
    <property type="match status" value="1"/>
</dbReference>
<evidence type="ECO:0000256" key="1">
    <source>
        <dbReference type="ARBA" id="ARBA00022741"/>
    </source>
</evidence>
<dbReference type="GO" id="GO:0000727">
    <property type="term" value="P:double-strand break repair via break-induced replication"/>
    <property type="evidence" value="ECO:0007669"/>
    <property type="project" value="TreeGrafter"/>
</dbReference>
<dbReference type="InterPro" id="IPR001208">
    <property type="entry name" value="MCM_dom"/>
</dbReference>
<dbReference type="GO" id="GO:0005634">
    <property type="term" value="C:nucleus"/>
    <property type="evidence" value="ECO:0007669"/>
    <property type="project" value="TreeGrafter"/>
</dbReference>
<dbReference type="EMBL" id="JAGFBR010000018">
    <property type="protein sequence ID" value="KAH0450500.1"/>
    <property type="molecule type" value="Genomic_DNA"/>
</dbReference>
<accession>A0AAV7G437</accession>
<reference evidence="4 5" key="1">
    <citation type="journal article" date="2021" name="Hortic Res">
        <title>Chromosome-scale assembly of the Dendrobium chrysotoxum genome enhances the understanding of orchid evolution.</title>
        <authorList>
            <person name="Zhang Y."/>
            <person name="Zhang G.Q."/>
            <person name="Zhang D."/>
            <person name="Liu X.D."/>
            <person name="Xu X.Y."/>
            <person name="Sun W.H."/>
            <person name="Yu X."/>
            <person name="Zhu X."/>
            <person name="Wang Z.W."/>
            <person name="Zhao X."/>
            <person name="Zhong W.Y."/>
            <person name="Chen H."/>
            <person name="Yin W.L."/>
            <person name="Huang T."/>
            <person name="Niu S.C."/>
            <person name="Liu Z.J."/>
        </authorList>
    </citation>
    <scope>NUCLEOTIDE SEQUENCE [LARGE SCALE GENOMIC DNA]</scope>
    <source>
        <strain evidence="4">Lindl</strain>
    </source>
</reference>
<organism evidence="4 5">
    <name type="scientific">Dendrobium chrysotoxum</name>
    <name type="common">Orchid</name>
    <dbReference type="NCBI Taxonomy" id="161865"/>
    <lineage>
        <taxon>Eukaryota</taxon>
        <taxon>Viridiplantae</taxon>
        <taxon>Streptophyta</taxon>
        <taxon>Embryophyta</taxon>
        <taxon>Tracheophyta</taxon>
        <taxon>Spermatophyta</taxon>
        <taxon>Magnoliopsida</taxon>
        <taxon>Liliopsida</taxon>
        <taxon>Asparagales</taxon>
        <taxon>Orchidaceae</taxon>
        <taxon>Epidendroideae</taxon>
        <taxon>Malaxideae</taxon>
        <taxon>Dendrobiinae</taxon>
        <taxon>Dendrobium</taxon>
    </lineage>
</organism>
<dbReference type="PROSITE" id="PS50051">
    <property type="entry name" value="MCM_2"/>
    <property type="match status" value="1"/>
</dbReference>